<dbReference type="RefSeq" id="WP_215628417.1">
    <property type="nucleotide sequence ID" value="NZ_CP067089.2"/>
</dbReference>
<dbReference type="KEGG" id="bhc:JFL75_09370"/>
<dbReference type="Pfam" id="PF01408">
    <property type="entry name" value="GFO_IDH_MocA"/>
    <property type="match status" value="1"/>
</dbReference>
<evidence type="ECO:0000259" key="1">
    <source>
        <dbReference type="Pfam" id="PF01408"/>
    </source>
</evidence>
<dbReference type="AlphaFoldDB" id="A0A7T7XRE9"/>
<dbReference type="InterPro" id="IPR051317">
    <property type="entry name" value="Gfo/Idh/MocA_oxidoreduct"/>
</dbReference>
<evidence type="ECO:0000313" key="3">
    <source>
        <dbReference type="Proteomes" id="UP000595917"/>
    </source>
</evidence>
<dbReference type="EMBL" id="CP067089">
    <property type="protein sequence ID" value="QQO11108.1"/>
    <property type="molecule type" value="Genomic_DNA"/>
</dbReference>
<feature type="domain" description="Gfo/Idh/MocA-like oxidoreductase N-terminal" evidence="1">
    <location>
        <begin position="6"/>
        <end position="132"/>
    </location>
</feature>
<keyword evidence="3" id="KW-1185">Reference proteome</keyword>
<protein>
    <submittedName>
        <fullName evidence="2">Gfo/Idh/MocA family oxidoreductase</fullName>
    </submittedName>
</protein>
<evidence type="ECO:0000313" key="2">
    <source>
        <dbReference type="EMBL" id="QQO11108.1"/>
    </source>
</evidence>
<proteinExistence type="predicted"/>
<dbReference type="SUPFAM" id="SSF51735">
    <property type="entry name" value="NAD(P)-binding Rossmann-fold domains"/>
    <property type="match status" value="1"/>
</dbReference>
<dbReference type="Gene3D" id="3.30.360.10">
    <property type="entry name" value="Dihydrodipicolinate Reductase, domain 2"/>
    <property type="match status" value="1"/>
</dbReference>
<name>A0A7T7XRE9_9SPIR</name>
<organism evidence="2 3">
    <name type="scientific">Breznakiella homolactica</name>
    <dbReference type="NCBI Taxonomy" id="2798577"/>
    <lineage>
        <taxon>Bacteria</taxon>
        <taxon>Pseudomonadati</taxon>
        <taxon>Spirochaetota</taxon>
        <taxon>Spirochaetia</taxon>
        <taxon>Spirochaetales</taxon>
        <taxon>Breznakiellaceae</taxon>
        <taxon>Breznakiella</taxon>
    </lineage>
</organism>
<dbReference type="InterPro" id="IPR000683">
    <property type="entry name" value="Gfo/Idh/MocA-like_OxRdtase_N"/>
</dbReference>
<dbReference type="GO" id="GO:0000166">
    <property type="term" value="F:nucleotide binding"/>
    <property type="evidence" value="ECO:0007669"/>
    <property type="project" value="InterPro"/>
</dbReference>
<accession>A0A7T7XRE9</accession>
<dbReference type="PANTHER" id="PTHR43708">
    <property type="entry name" value="CONSERVED EXPRESSED OXIDOREDUCTASE (EUROFUNG)"/>
    <property type="match status" value="1"/>
</dbReference>
<sequence>MEKIPVAVIGLGRIASLLEDDPLREKPCTHAGAIAANPECSLAAGADTDGERRELFSERWNCPVYGDAETMLAEHRPRILHIATHPDSHAHYCRLAALHGTEICVCEKPLADTLGRSRAIAQLHNHRKIKIITNHERRYSEDYIQAKSLLDSRALGEPLSVKAVLYMGKTRRLLDVLWHDGTHLADAAMFLSGGVLKHERRTGTRLTEREGTAYLTGRLEPPPGAGDKVKPLPFLMEVGAGRDHIVFELEFSCSEGRLRIGNGIFEVWKSVPSPYAEGFRSLKKEREGFAGKTGYFSNMVADAVLCLRNPSLEPRSSAQDGIRVIEYLNSVQRWKQ</sequence>
<dbReference type="Gene3D" id="3.40.50.720">
    <property type="entry name" value="NAD(P)-binding Rossmann-like Domain"/>
    <property type="match status" value="1"/>
</dbReference>
<reference evidence="2" key="1">
    <citation type="submission" date="2021-01" db="EMBL/GenBank/DDBJ databases">
        <title>Description of Breznakiella homolactica.</title>
        <authorList>
            <person name="Song Y."/>
            <person name="Brune A."/>
        </authorList>
    </citation>
    <scope>NUCLEOTIDE SEQUENCE</scope>
    <source>
        <strain evidence="2">RmG30</strain>
    </source>
</reference>
<gene>
    <name evidence="2" type="ORF">JFL75_09370</name>
</gene>
<dbReference type="InterPro" id="IPR036291">
    <property type="entry name" value="NAD(P)-bd_dom_sf"/>
</dbReference>
<dbReference type="Proteomes" id="UP000595917">
    <property type="component" value="Chromosome"/>
</dbReference>
<dbReference type="PANTHER" id="PTHR43708:SF8">
    <property type="entry name" value="OXIDOREDUCTASE"/>
    <property type="match status" value="1"/>
</dbReference>